<dbReference type="PATRIC" id="fig|190721.6.peg.3104"/>
<dbReference type="EMBL" id="CP016022">
    <property type="protein sequence ID" value="ANJ73696.1"/>
    <property type="molecule type" value="Genomic_DNA"/>
</dbReference>
<evidence type="ECO:0000313" key="16">
    <source>
        <dbReference type="Proteomes" id="UP000078572"/>
    </source>
</evidence>
<feature type="region of interest" description="Disordered" evidence="10">
    <location>
        <begin position="265"/>
        <end position="303"/>
    </location>
</feature>
<evidence type="ECO:0000313" key="15">
    <source>
        <dbReference type="Proteomes" id="UP000077927"/>
    </source>
</evidence>
<dbReference type="Pfam" id="PF08478">
    <property type="entry name" value="POTRA_1"/>
    <property type="match status" value="1"/>
</dbReference>
<evidence type="ECO:0000313" key="14">
    <source>
        <dbReference type="EMBL" id="NMV40252.1"/>
    </source>
</evidence>
<dbReference type="PANTHER" id="PTHR35851:SF1">
    <property type="entry name" value="CELL DIVISION PROTEIN FTSQ"/>
    <property type="match status" value="1"/>
</dbReference>
<name>A0A192A076_9RALS</name>
<dbReference type="PANTHER" id="PTHR35851">
    <property type="entry name" value="CELL DIVISION PROTEIN FTSQ"/>
    <property type="match status" value="1"/>
</dbReference>
<evidence type="ECO:0000313" key="12">
    <source>
        <dbReference type="EMBL" id="ANH74168.1"/>
    </source>
</evidence>
<sequence>MWHNTRLLNAVASALYALLALGGLGVGAVWLMQRPMFQLQQVRVMPMAGSEMRHVNAPSLRANALVKLRGNFFTLNLDDARQAFESVPWVRHASVRRVWPNGLLVEVQEHEALGTWGGNDSGKLVNTYGEVFVANLAEAEDDADLVALAGPDGTEQEVVDKLETMTEWFKPMNTEPVSVTLTDRYAWRARLSNGTVVEFGRELNDDDRTALAARARRFVRAWPQVTQRWGGQIEYADLRYPNGFAVRAAGVRFLTDAQAAVLAKGGKLPGTTNGTNSAAKPKATLGGKPVANNKATRSTEKTR</sequence>
<dbReference type="Pfam" id="PF03799">
    <property type="entry name" value="FtsQ_DivIB_C"/>
    <property type="match status" value="1"/>
</dbReference>
<reference evidence="16" key="3">
    <citation type="submission" date="2016-06" db="EMBL/GenBank/DDBJ databases">
        <authorList>
            <person name="Xu Y."/>
            <person name="Nagy A."/>
            <person name="Yan X."/>
            <person name="Kim S.W."/>
            <person name="Haley B."/>
            <person name="Liu N.T."/>
            <person name="Nou X."/>
        </authorList>
    </citation>
    <scope>NUCLEOTIDE SEQUENCE [LARGE SCALE GENOMIC DNA]</scope>
    <source>
        <strain evidence="16">ATCC 49129</strain>
    </source>
</reference>
<dbReference type="InterPro" id="IPR005548">
    <property type="entry name" value="Cell_div_FtsQ/DivIB_C"/>
</dbReference>
<evidence type="ECO:0000256" key="3">
    <source>
        <dbReference type="ARBA" id="ARBA00022519"/>
    </source>
</evidence>
<comment type="subunit">
    <text evidence="9">Part of a complex composed of FtsB, FtsL and FtsQ.</text>
</comment>
<dbReference type="OrthoDB" id="9790370at2"/>
<comment type="similarity">
    <text evidence="9">Belongs to the FtsQ/DivIB family. FtsQ subfamily.</text>
</comment>
<dbReference type="PROSITE" id="PS51779">
    <property type="entry name" value="POTRA"/>
    <property type="match status" value="1"/>
</dbReference>
<protein>
    <recommendedName>
        <fullName evidence="9">Cell division protein FtsQ</fullName>
    </recommendedName>
</protein>
<evidence type="ECO:0000256" key="5">
    <source>
        <dbReference type="ARBA" id="ARBA00022692"/>
    </source>
</evidence>
<evidence type="ECO:0000256" key="8">
    <source>
        <dbReference type="ARBA" id="ARBA00023306"/>
    </source>
</evidence>
<evidence type="ECO:0000256" key="7">
    <source>
        <dbReference type="ARBA" id="ARBA00023136"/>
    </source>
</evidence>
<feature type="transmembrane region" description="Helical" evidence="9">
    <location>
        <begin position="7"/>
        <end position="32"/>
    </location>
</feature>
<evidence type="ECO:0000256" key="1">
    <source>
        <dbReference type="ARBA" id="ARBA00004370"/>
    </source>
</evidence>
<dbReference type="Proteomes" id="UP000575469">
    <property type="component" value="Unassembled WGS sequence"/>
</dbReference>
<dbReference type="GO" id="GO:0032153">
    <property type="term" value="C:cell division site"/>
    <property type="evidence" value="ECO:0007669"/>
    <property type="project" value="UniProtKB-UniRule"/>
</dbReference>
<dbReference type="Proteomes" id="UP000078572">
    <property type="component" value="Chromosome 1"/>
</dbReference>
<dbReference type="HAMAP" id="MF_00911">
    <property type="entry name" value="FtsQ_subfam"/>
    <property type="match status" value="1"/>
</dbReference>
<dbReference type="InterPro" id="IPR045335">
    <property type="entry name" value="FtsQ_C_sf"/>
</dbReference>
<dbReference type="Gene3D" id="3.10.20.310">
    <property type="entry name" value="membrane protein fhac"/>
    <property type="match status" value="1"/>
</dbReference>
<dbReference type="RefSeq" id="WP_021196100.1">
    <property type="nucleotide sequence ID" value="NZ_CP012605.1"/>
</dbReference>
<dbReference type="GO" id="GO:0090529">
    <property type="term" value="P:cell septum assembly"/>
    <property type="evidence" value="ECO:0007669"/>
    <property type="project" value="InterPro"/>
</dbReference>
<dbReference type="InterPro" id="IPR034746">
    <property type="entry name" value="POTRA"/>
</dbReference>
<keyword evidence="7 9" id="KW-0472">Membrane</keyword>
<dbReference type="InterPro" id="IPR013685">
    <property type="entry name" value="POTRA_FtsQ_type"/>
</dbReference>
<reference evidence="13" key="2">
    <citation type="submission" date="2016-06" db="EMBL/GenBank/DDBJ databases">
        <authorList>
            <person name="Kjaerup R.B."/>
            <person name="Dalgaard T.S."/>
            <person name="Juul-Madsen H.R."/>
        </authorList>
    </citation>
    <scope>NUCLEOTIDE SEQUENCE [LARGE SCALE GENOMIC DNA]</scope>
    <source>
        <strain evidence="13">ATCC 49129</strain>
    </source>
</reference>
<evidence type="ECO:0000256" key="6">
    <source>
        <dbReference type="ARBA" id="ARBA00022989"/>
    </source>
</evidence>
<keyword evidence="5 9" id="KW-0812">Transmembrane</keyword>
<dbReference type="GeneID" id="61527329"/>
<keyword evidence="2 9" id="KW-1003">Cell membrane</keyword>
<dbReference type="AlphaFoldDB" id="A0A192A076"/>
<reference evidence="12 15" key="1">
    <citation type="submission" date="2015-09" db="EMBL/GenBank/DDBJ databases">
        <authorList>
            <person name="Xu Y."/>
            <person name="Nagy A."/>
            <person name="Liu N.T."/>
            <person name="Nou X."/>
        </authorList>
    </citation>
    <scope>NUCLEOTIDE SEQUENCE [LARGE SCALE GENOMIC DNA]</scope>
    <source>
        <strain evidence="12 15">FC1138</strain>
    </source>
</reference>
<feature type="domain" description="POTRA" evidence="11">
    <location>
        <begin position="37"/>
        <end position="110"/>
    </location>
</feature>
<dbReference type="EMBL" id="JABBZM010000020">
    <property type="protein sequence ID" value="NMV40252.1"/>
    <property type="molecule type" value="Genomic_DNA"/>
</dbReference>
<dbReference type="STRING" id="190721.ACS15_3139"/>
<evidence type="ECO:0000256" key="4">
    <source>
        <dbReference type="ARBA" id="ARBA00022618"/>
    </source>
</evidence>
<comment type="function">
    <text evidence="9">Essential cell division protein. May link together the upstream cell division proteins, which are predominantly cytoplasmic, with the downstream cell division proteins, which are predominantly periplasmic. May control correct divisome assembly.</text>
</comment>
<dbReference type="GO" id="GO:0005886">
    <property type="term" value="C:plasma membrane"/>
    <property type="evidence" value="ECO:0007669"/>
    <property type="project" value="UniProtKB-SubCell"/>
</dbReference>
<keyword evidence="6 9" id="KW-1133">Transmembrane helix</keyword>
<accession>A0A192A076</accession>
<dbReference type="Proteomes" id="UP000077927">
    <property type="component" value="Chromosome 1"/>
</dbReference>
<keyword evidence="4 9" id="KW-0132">Cell division</keyword>
<evidence type="ECO:0000313" key="17">
    <source>
        <dbReference type="Proteomes" id="UP000575469"/>
    </source>
</evidence>
<evidence type="ECO:0000259" key="11">
    <source>
        <dbReference type="PROSITE" id="PS51779"/>
    </source>
</evidence>
<dbReference type="InterPro" id="IPR026579">
    <property type="entry name" value="FtsQ"/>
</dbReference>
<evidence type="ECO:0000256" key="10">
    <source>
        <dbReference type="SAM" id="MobiDB-lite"/>
    </source>
</evidence>
<reference evidence="14 17" key="4">
    <citation type="submission" date="2020-04" db="EMBL/GenBank/DDBJ databases">
        <title>Ralstonia insidiosa genome sequencing and assembly.</title>
        <authorList>
            <person name="Martins R.C.R."/>
            <person name="Perdigao-Neto L.V."/>
            <person name="Levin A.S.S."/>
            <person name="Costa S.F."/>
        </authorList>
    </citation>
    <scope>NUCLEOTIDE SEQUENCE [LARGE SCALE GENOMIC DNA]</scope>
    <source>
        <strain evidence="14 17">5047</strain>
    </source>
</reference>
<dbReference type="EMBL" id="CP012605">
    <property type="protein sequence ID" value="ANH74168.1"/>
    <property type="molecule type" value="Genomic_DNA"/>
</dbReference>
<organism evidence="13 16">
    <name type="scientific">Ralstonia insidiosa</name>
    <dbReference type="NCBI Taxonomy" id="190721"/>
    <lineage>
        <taxon>Bacteria</taxon>
        <taxon>Pseudomonadati</taxon>
        <taxon>Pseudomonadota</taxon>
        <taxon>Betaproteobacteria</taxon>
        <taxon>Burkholderiales</taxon>
        <taxon>Burkholderiaceae</taxon>
        <taxon>Ralstonia</taxon>
    </lineage>
</organism>
<comment type="subcellular location">
    <subcellularLocation>
        <location evidence="9">Cell inner membrane</location>
        <topology evidence="9">Single-pass type II membrane protein</topology>
    </subcellularLocation>
    <subcellularLocation>
        <location evidence="1">Membrane</location>
    </subcellularLocation>
    <text evidence="9">Localizes to the division septum.</text>
</comment>
<keyword evidence="3 9" id="KW-0997">Cell inner membrane</keyword>
<proteinExistence type="inferred from homology"/>
<keyword evidence="8 9" id="KW-0131">Cell cycle</keyword>
<dbReference type="GO" id="GO:0043093">
    <property type="term" value="P:FtsZ-dependent cytokinesis"/>
    <property type="evidence" value="ECO:0007669"/>
    <property type="project" value="UniProtKB-UniRule"/>
</dbReference>
<evidence type="ECO:0000313" key="13">
    <source>
        <dbReference type="EMBL" id="ANJ73696.1"/>
    </source>
</evidence>
<dbReference type="Gene3D" id="3.40.50.11690">
    <property type="entry name" value="Cell division protein FtsQ/DivIB"/>
    <property type="match status" value="1"/>
</dbReference>
<keyword evidence="16" id="KW-1185">Reference proteome</keyword>
<dbReference type="KEGG" id="rin:ACS15_3139"/>
<gene>
    <name evidence="9" type="primary">ftsQ</name>
    <name evidence="13" type="ORF">A9Y76_15020</name>
    <name evidence="12" type="ORF">ACS15_3139</name>
    <name evidence="14" type="ORF">HGR00_20275</name>
</gene>
<evidence type="ECO:0000256" key="2">
    <source>
        <dbReference type="ARBA" id="ARBA00022475"/>
    </source>
</evidence>
<evidence type="ECO:0000256" key="9">
    <source>
        <dbReference type="HAMAP-Rule" id="MF_00911"/>
    </source>
</evidence>